<accession>A0ABS8PXK5</accession>
<evidence type="ECO:0000313" key="2">
    <source>
        <dbReference type="EMBL" id="MCD2425027.1"/>
    </source>
</evidence>
<dbReference type="RefSeq" id="WP_231007428.1">
    <property type="nucleotide sequence ID" value="NZ_JAJNEC010000006.1"/>
</dbReference>
<comment type="caution">
    <text evidence="2">The sequence shown here is derived from an EMBL/GenBank/DDBJ whole genome shotgun (WGS) entry which is preliminary data.</text>
</comment>
<feature type="chain" id="PRO_5046661824" evidence="1">
    <location>
        <begin position="23"/>
        <end position="307"/>
    </location>
</feature>
<protein>
    <submittedName>
        <fullName evidence="2">Lipid A deacylase LpxR family protein</fullName>
    </submittedName>
</protein>
<feature type="signal peptide" evidence="1">
    <location>
        <begin position="1"/>
        <end position="22"/>
    </location>
</feature>
<reference evidence="2 3" key="1">
    <citation type="submission" date="2021-11" db="EMBL/GenBank/DDBJ databases">
        <title>Genomic of Niabella pedocola.</title>
        <authorList>
            <person name="Wu T."/>
        </authorList>
    </citation>
    <scope>NUCLEOTIDE SEQUENCE [LARGE SCALE GENOMIC DNA]</scope>
    <source>
        <strain evidence="2 3">JCM 31011</strain>
    </source>
</reference>
<evidence type="ECO:0000256" key="1">
    <source>
        <dbReference type="SAM" id="SignalP"/>
    </source>
</evidence>
<dbReference type="EMBL" id="JAJNEC010000006">
    <property type="protein sequence ID" value="MCD2425027.1"/>
    <property type="molecule type" value="Genomic_DNA"/>
</dbReference>
<dbReference type="Proteomes" id="UP001199816">
    <property type="component" value="Unassembled WGS sequence"/>
</dbReference>
<keyword evidence="1" id="KW-0732">Signal</keyword>
<dbReference type="InterPro" id="IPR018707">
    <property type="entry name" value="LpxR"/>
</dbReference>
<dbReference type="Pfam" id="PF09982">
    <property type="entry name" value="LpxR"/>
    <property type="match status" value="1"/>
</dbReference>
<name>A0ABS8PXK5_9BACT</name>
<dbReference type="InterPro" id="IPR037107">
    <property type="entry name" value="Put_OMP_sf"/>
</dbReference>
<dbReference type="Gene3D" id="2.40.128.140">
    <property type="entry name" value="Outer membrane protein"/>
    <property type="match status" value="1"/>
</dbReference>
<organism evidence="2 3">
    <name type="scientific">Niabella pedocola</name>
    <dbReference type="NCBI Taxonomy" id="1752077"/>
    <lineage>
        <taxon>Bacteria</taxon>
        <taxon>Pseudomonadati</taxon>
        <taxon>Bacteroidota</taxon>
        <taxon>Chitinophagia</taxon>
        <taxon>Chitinophagales</taxon>
        <taxon>Chitinophagaceae</taxon>
        <taxon>Niabella</taxon>
    </lineage>
</organism>
<gene>
    <name evidence="2" type="ORF">LQ567_19740</name>
</gene>
<sequence>MACLLRTAFLIFIILFSVPATAQTQRQVTIISENDGYISVNNDGYYTNGLKFSYQWRRVPAETRREKINTFQLGQLIYTSQFAGEAALDRPITGYLYADFHQSVFNKKQDLLKWGVGFGLIGPPAFGKEMQERVHQVMQIYKPKNWDKQLRADWGLIADASWSPQLKKDRNSSLLEMKPLLSVTAGNFFTHATLGSAFLLGRSNLNNATVFWDHHKGTTKADREYFAYVFPAVSFKAYDATVQGGLFKKGPEPIEGRLNPVFFQTRMGVMYSGNKLSLGAAAVYESKQSLTQGSSQWYGSLQVGFMW</sequence>
<proteinExistence type="predicted"/>
<keyword evidence="3" id="KW-1185">Reference proteome</keyword>
<evidence type="ECO:0000313" key="3">
    <source>
        <dbReference type="Proteomes" id="UP001199816"/>
    </source>
</evidence>